<keyword evidence="3" id="KW-0067">ATP-binding</keyword>
<feature type="domain" description="Carboxyltransferase" evidence="4">
    <location>
        <begin position="6"/>
        <end position="206"/>
    </location>
</feature>
<comment type="caution">
    <text evidence="5">The sequence shown here is derived from an EMBL/GenBank/DDBJ whole genome shotgun (WGS) entry which is preliminary data.</text>
</comment>
<dbReference type="EMBL" id="JAESVB010000010">
    <property type="protein sequence ID" value="MCB8877117.1"/>
    <property type="molecule type" value="Genomic_DNA"/>
</dbReference>
<dbReference type="GO" id="GO:0005524">
    <property type="term" value="F:ATP binding"/>
    <property type="evidence" value="ECO:0007669"/>
    <property type="project" value="UniProtKB-KW"/>
</dbReference>
<evidence type="ECO:0000256" key="3">
    <source>
        <dbReference type="ARBA" id="ARBA00022840"/>
    </source>
</evidence>
<dbReference type="Pfam" id="PF02682">
    <property type="entry name" value="CT_C_D"/>
    <property type="match status" value="1"/>
</dbReference>
<dbReference type="PANTHER" id="PTHR34698">
    <property type="entry name" value="5-OXOPROLINASE SUBUNIT B"/>
    <property type="match status" value="1"/>
</dbReference>
<evidence type="ECO:0000256" key="2">
    <source>
        <dbReference type="ARBA" id="ARBA00022801"/>
    </source>
</evidence>
<dbReference type="SMART" id="SM00796">
    <property type="entry name" value="AHS1"/>
    <property type="match status" value="1"/>
</dbReference>
<dbReference type="Gene3D" id="3.30.1360.40">
    <property type="match status" value="1"/>
</dbReference>
<dbReference type="SUPFAM" id="SSF160467">
    <property type="entry name" value="PH0987 N-terminal domain-like"/>
    <property type="match status" value="1"/>
</dbReference>
<keyword evidence="2 5" id="KW-0378">Hydrolase</keyword>
<dbReference type="AlphaFoldDB" id="A0A963YU56"/>
<evidence type="ECO:0000313" key="5">
    <source>
        <dbReference type="EMBL" id="MCB8877117.1"/>
    </source>
</evidence>
<evidence type="ECO:0000313" key="6">
    <source>
        <dbReference type="Proteomes" id="UP000708298"/>
    </source>
</evidence>
<name>A0A963YU56_9PROT</name>
<gene>
    <name evidence="5" type="ORF">ASILVAE211_18120</name>
</gene>
<dbReference type="GO" id="GO:0016787">
    <property type="term" value="F:hydrolase activity"/>
    <property type="evidence" value="ECO:0007669"/>
    <property type="project" value="UniProtKB-KW"/>
</dbReference>
<accession>A0A963YU56</accession>
<dbReference type="InterPro" id="IPR003833">
    <property type="entry name" value="CT_C_D"/>
</dbReference>
<reference evidence="5" key="2">
    <citation type="submission" date="2021-01" db="EMBL/GenBank/DDBJ databases">
        <authorList>
            <person name="Mieszkin S."/>
            <person name="Pouder E."/>
            <person name="Alain K."/>
        </authorList>
    </citation>
    <scope>NUCLEOTIDE SEQUENCE</scope>
    <source>
        <strain evidence="5">HW T2.11</strain>
    </source>
</reference>
<dbReference type="Proteomes" id="UP000708298">
    <property type="component" value="Unassembled WGS sequence"/>
</dbReference>
<reference evidence="5" key="1">
    <citation type="journal article" date="2021" name="Microorganisms">
        <title>Acidisoma silvae sp. nov. and Acidisomacellulosilytica sp. nov., Two Acidophilic Bacteria Isolated from Decaying Wood, Hydrolyzing Cellulose and Producing Poly-3-hydroxybutyrate.</title>
        <authorList>
            <person name="Mieszkin S."/>
            <person name="Pouder E."/>
            <person name="Uroz S."/>
            <person name="Simon-Colin C."/>
            <person name="Alain K."/>
        </authorList>
    </citation>
    <scope>NUCLEOTIDE SEQUENCE</scope>
    <source>
        <strain evidence="5">HW T2.11</strain>
    </source>
</reference>
<evidence type="ECO:0000259" key="4">
    <source>
        <dbReference type="SMART" id="SM00796"/>
    </source>
</evidence>
<evidence type="ECO:0000256" key="1">
    <source>
        <dbReference type="ARBA" id="ARBA00022741"/>
    </source>
</evidence>
<protein>
    <submittedName>
        <fullName evidence="5">Allophanate hydrolase subunit 1</fullName>
    </submittedName>
</protein>
<keyword evidence="1" id="KW-0547">Nucleotide-binding</keyword>
<proteinExistence type="predicted"/>
<dbReference type="SUPFAM" id="SSF50891">
    <property type="entry name" value="Cyclophilin-like"/>
    <property type="match status" value="1"/>
</dbReference>
<organism evidence="5 6">
    <name type="scientific">Acidisoma silvae</name>
    <dbReference type="NCBI Taxonomy" id="2802396"/>
    <lineage>
        <taxon>Bacteria</taxon>
        <taxon>Pseudomonadati</taxon>
        <taxon>Pseudomonadota</taxon>
        <taxon>Alphaproteobacteria</taxon>
        <taxon>Acetobacterales</taxon>
        <taxon>Acidocellaceae</taxon>
        <taxon>Acidisoma</taxon>
    </lineage>
</organism>
<dbReference type="InterPro" id="IPR010016">
    <property type="entry name" value="PxpB"/>
</dbReference>
<sequence length="241" mass="25712">MMYPEPRFLDAGEAALVIEFGREVDPAANDTVLALDAALTAGQIAGLVELVPTYRSLMVHYDPLVLDRANLVAQVRQALAIPAGSMAAPQTWALPCCYNLPYGEDLDEAAGVLGLTRDRAIALHIAGRYRVYMYGFAPGYAYLGGLAPELAISRRPTPRPPHPAGAVMIGGGLCGVATFPMPTGWYVMGRTPVRLYAPAREEAFLIQPGDILRFDPVDIATFDALEARAAAGETIAQKVAA</sequence>
<keyword evidence="6" id="KW-1185">Reference proteome</keyword>
<dbReference type="RefSeq" id="WP_227322772.1">
    <property type="nucleotide sequence ID" value="NZ_JAESVB010000010.1"/>
</dbReference>
<dbReference type="Gene3D" id="2.40.100.10">
    <property type="entry name" value="Cyclophilin-like"/>
    <property type="match status" value="1"/>
</dbReference>
<dbReference type="InterPro" id="IPR029000">
    <property type="entry name" value="Cyclophilin-like_dom_sf"/>
</dbReference>
<dbReference type="PANTHER" id="PTHR34698:SF2">
    <property type="entry name" value="5-OXOPROLINASE SUBUNIT B"/>
    <property type="match status" value="1"/>
</dbReference>